<dbReference type="RefSeq" id="WP_152765126.1">
    <property type="nucleotide sequence ID" value="NZ_WHLY01000002.1"/>
</dbReference>
<accession>A0A7C9BIJ1</accession>
<dbReference type="EMBL" id="WHLY01000002">
    <property type="protein sequence ID" value="MPR36860.1"/>
    <property type="molecule type" value="Genomic_DNA"/>
</dbReference>
<evidence type="ECO:0008006" key="4">
    <source>
        <dbReference type="Google" id="ProtNLM"/>
    </source>
</evidence>
<dbReference type="InterPro" id="IPR008969">
    <property type="entry name" value="CarboxyPept-like_regulatory"/>
</dbReference>
<dbReference type="AlphaFoldDB" id="A0A7C9BIJ1"/>
<keyword evidence="3" id="KW-1185">Reference proteome</keyword>
<organism evidence="2 3">
    <name type="scientific">Salmonirosea aquatica</name>
    <dbReference type="NCBI Taxonomy" id="2654236"/>
    <lineage>
        <taxon>Bacteria</taxon>
        <taxon>Pseudomonadati</taxon>
        <taxon>Bacteroidota</taxon>
        <taxon>Cytophagia</taxon>
        <taxon>Cytophagales</taxon>
        <taxon>Spirosomataceae</taxon>
        <taxon>Salmonirosea</taxon>
    </lineage>
</organism>
<feature type="chain" id="PRO_5028973915" description="Carboxypeptidase regulatory-like domain-containing protein" evidence="1">
    <location>
        <begin position="28"/>
        <end position="243"/>
    </location>
</feature>
<dbReference type="Gene3D" id="2.60.40.1120">
    <property type="entry name" value="Carboxypeptidase-like, regulatory domain"/>
    <property type="match status" value="1"/>
</dbReference>
<comment type="caution">
    <text evidence="2">The sequence shown here is derived from an EMBL/GenBank/DDBJ whole genome shotgun (WGS) entry which is preliminary data.</text>
</comment>
<dbReference type="PROSITE" id="PS51257">
    <property type="entry name" value="PROKAR_LIPOPROTEIN"/>
    <property type="match status" value="1"/>
</dbReference>
<evidence type="ECO:0000256" key="1">
    <source>
        <dbReference type="SAM" id="SignalP"/>
    </source>
</evidence>
<gene>
    <name evidence="2" type="ORF">GBK04_26895</name>
</gene>
<evidence type="ECO:0000313" key="3">
    <source>
        <dbReference type="Proteomes" id="UP000479293"/>
    </source>
</evidence>
<feature type="signal peptide" evidence="1">
    <location>
        <begin position="1"/>
        <end position="27"/>
    </location>
</feature>
<reference evidence="2 3" key="1">
    <citation type="submission" date="2019-10" db="EMBL/GenBank/DDBJ databases">
        <title>Draft Genome Sequence of Cytophagaceae sp. SJW1-29.</title>
        <authorList>
            <person name="Choi A."/>
        </authorList>
    </citation>
    <scope>NUCLEOTIDE SEQUENCE [LARGE SCALE GENOMIC DNA]</scope>
    <source>
        <strain evidence="2 3">SJW1-29</strain>
    </source>
</reference>
<name>A0A7C9BIJ1_9BACT</name>
<dbReference type="Proteomes" id="UP000479293">
    <property type="component" value="Unassembled WGS sequence"/>
</dbReference>
<evidence type="ECO:0000313" key="2">
    <source>
        <dbReference type="EMBL" id="MPR36860.1"/>
    </source>
</evidence>
<sequence length="243" mass="25900">MKSKHLNGSTLPLLLLSLLACTVPSHDGIDPDSSQKGTVSGRATDAAGKPLPNANIVINNTQFYNHNILGQTDGNGQYKLALTPGSWYVRGTVPILFDNKKYVLDLHPDSDAAFAGTEGAIRNLSLKIAGERTGQFGNDGYYGGQVEVFTWGLPGEQITLTLQPVGTLLDGTTGKTIAGKLSQGYLEDVPLGKYTVSAKLGGQPLQVRVRNSGQEYRSSVTASFDPAYPGAEGRYKLNIEVSE</sequence>
<protein>
    <recommendedName>
        <fullName evidence="4">Carboxypeptidase regulatory-like domain-containing protein</fullName>
    </recommendedName>
</protein>
<keyword evidence="1" id="KW-0732">Signal</keyword>
<dbReference type="SUPFAM" id="SSF49464">
    <property type="entry name" value="Carboxypeptidase regulatory domain-like"/>
    <property type="match status" value="1"/>
</dbReference>
<proteinExistence type="predicted"/>